<reference evidence="1" key="1">
    <citation type="submission" date="2023-03" db="UniProtKB">
        <authorList>
            <consortium name="EnsemblPlants"/>
        </authorList>
    </citation>
    <scope>IDENTIFICATION</scope>
</reference>
<dbReference type="Gramene" id="MELO3C034704.2.1">
    <property type="protein sequence ID" value="MELO3C034704.2.1"/>
    <property type="gene ID" value="MELO3C034704.2"/>
</dbReference>
<dbReference type="AlphaFoldDB" id="A0A9I9EJH4"/>
<proteinExistence type="predicted"/>
<organism evidence="1">
    <name type="scientific">Cucumis melo</name>
    <name type="common">Muskmelon</name>
    <dbReference type="NCBI Taxonomy" id="3656"/>
    <lineage>
        <taxon>Eukaryota</taxon>
        <taxon>Viridiplantae</taxon>
        <taxon>Streptophyta</taxon>
        <taxon>Embryophyta</taxon>
        <taxon>Tracheophyta</taxon>
        <taxon>Spermatophyta</taxon>
        <taxon>Magnoliopsida</taxon>
        <taxon>eudicotyledons</taxon>
        <taxon>Gunneridae</taxon>
        <taxon>Pentapetalae</taxon>
        <taxon>rosids</taxon>
        <taxon>fabids</taxon>
        <taxon>Cucurbitales</taxon>
        <taxon>Cucurbitaceae</taxon>
        <taxon>Benincaseae</taxon>
        <taxon>Cucumis</taxon>
    </lineage>
</organism>
<sequence>MESLTDRLWLCLSALLRRRWVFSRSGCRKGKNGDWLPSPLTEPLGQFWSNTRNAQIRRRGGGREPPSLSWNGNEVLDRIGDATSCLRYAFRDILNSASNAVHSPLELPKQIDYPTVSCLKEIGTTPARLVRPTVGLMPTTELRVEGHNIDPSVSVPSETVTIFAATDMAEPLLEPHGSPIKRTIIEEVGKVTHLPLATPSAPTIGRHHTCITRNNRAKQSKGASRCVELILGCNVIFYKYRDAMKWRQRSQ</sequence>
<dbReference type="EnsemblPlants" id="MELO3C034704.2.1">
    <property type="protein sequence ID" value="MELO3C034704.2.1"/>
    <property type="gene ID" value="MELO3C034704.2"/>
</dbReference>
<protein>
    <submittedName>
        <fullName evidence="1">Uncharacterized protein</fullName>
    </submittedName>
</protein>
<accession>A0A9I9EJH4</accession>
<evidence type="ECO:0000313" key="1">
    <source>
        <dbReference type="EnsemblPlants" id="MELO3C034704.2.1"/>
    </source>
</evidence>
<name>A0A9I9EJH4_CUCME</name>